<name>A0ABY6MM46_9BURK</name>
<dbReference type="Proteomes" id="UP001163266">
    <property type="component" value="Chromosome"/>
</dbReference>
<protein>
    <recommendedName>
        <fullName evidence="3">Aminoglycoside phosphotransferase domain-containing protein</fullName>
    </recommendedName>
</protein>
<dbReference type="PANTHER" id="PTHR43883:SF1">
    <property type="entry name" value="GLUCONOKINASE"/>
    <property type="match status" value="1"/>
</dbReference>
<evidence type="ECO:0000313" key="2">
    <source>
        <dbReference type="Proteomes" id="UP001163266"/>
    </source>
</evidence>
<dbReference type="InterPro" id="IPR052732">
    <property type="entry name" value="Cell-binding_unc_protein"/>
</dbReference>
<gene>
    <name evidence="1" type="ORF">OMP39_07670</name>
</gene>
<proteinExistence type="predicted"/>
<dbReference type="SUPFAM" id="SSF56112">
    <property type="entry name" value="Protein kinase-like (PK-like)"/>
    <property type="match status" value="1"/>
</dbReference>
<organism evidence="1 2">
    <name type="scientific">Caldimonas aquatica</name>
    <dbReference type="NCBI Taxonomy" id="376175"/>
    <lineage>
        <taxon>Bacteria</taxon>
        <taxon>Pseudomonadati</taxon>
        <taxon>Pseudomonadota</taxon>
        <taxon>Betaproteobacteria</taxon>
        <taxon>Burkholderiales</taxon>
        <taxon>Sphaerotilaceae</taxon>
        <taxon>Caldimonas</taxon>
    </lineage>
</organism>
<dbReference type="InterPro" id="IPR011009">
    <property type="entry name" value="Kinase-like_dom_sf"/>
</dbReference>
<dbReference type="RefSeq" id="WP_264891171.1">
    <property type="nucleotide sequence ID" value="NZ_CP110257.1"/>
</dbReference>
<dbReference type="EMBL" id="CP110257">
    <property type="protein sequence ID" value="UZD53588.1"/>
    <property type="molecule type" value="Genomic_DNA"/>
</dbReference>
<reference evidence="1" key="1">
    <citation type="submission" date="2022-10" db="EMBL/GenBank/DDBJ databases">
        <title>Complete genome sequence of Schlegelella aquatica LMG 23380.</title>
        <authorList>
            <person name="Musilova J."/>
            <person name="Kourilova X."/>
            <person name="Bezdicek M."/>
            <person name="Hermankova K."/>
            <person name="Obruca S."/>
            <person name="Sedlar K."/>
        </authorList>
    </citation>
    <scope>NUCLEOTIDE SEQUENCE</scope>
    <source>
        <strain evidence="1">LMG 23380</strain>
    </source>
</reference>
<evidence type="ECO:0008006" key="3">
    <source>
        <dbReference type="Google" id="ProtNLM"/>
    </source>
</evidence>
<sequence length="340" mass="38282">MDLLDTSAKLHFLMSPDAHDGDCSPSELIETHMSWVVLHGERALKLKKPVRYPFLDFSTVDAREADAREELRLNRRLAPQVYLDVLALKWRDGQFALVPSHALPAPGTTVDWIVLMQRLPAESMLDRLVARGAVQDWQIDLLAVTLAQFYRDAPRAAVCAEEHLARVQRELRTDREVLLDGRFGLDGALEVMDRLDDAVARHAGLLRQRVLEGRIVEGHGDLRPEHVCMLQPPVVIDCLAFDPALRELDPFDELAFLGMECALEGMPSIGPHLRERCEKALDDWPPPALHALYTARRAVLRARLMAAHLLDAQPRAPERWLPRARRYLEAASRALAVAGV</sequence>
<evidence type="ECO:0000313" key="1">
    <source>
        <dbReference type="EMBL" id="UZD53588.1"/>
    </source>
</evidence>
<accession>A0ABY6MM46</accession>
<dbReference type="PANTHER" id="PTHR43883">
    <property type="entry name" value="SLR0207 PROTEIN"/>
    <property type="match status" value="1"/>
</dbReference>
<keyword evidence="2" id="KW-1185">Reference proteome</keyword>